<evidence type="ECO:0000313" key="6">
    <source>
        <dbReference type="EMBL" id="MBM7038005.1"/>
    </source>
</evidence>
<comment type="subunit">
    <text evidence="4">Component of the lipopolysaccharide transport and assembly complex.</text>
</comment>
<keyword evidence="3 4" id="KW-0574">Periplasm</keyword>
<name>A0ABS2HKJ1_9VIBR</name>
<dbReference type="PANTHER" id="PTHR36504:SF1">
    <property type="entry name" value="LIPOPOLYSACCHARIDE EXPORT SYSTEM PROTEIN LPTA"/>
    <property type="match status" value="1"/>
</dbReference>
<comment type="subcellular location">
    <subcellularLocation>
        <location evidence="4">Periplasm</location>
    </subcellularLocation>
</comment>
<evidence type="ECO:0000313" key="7">
    <source>
        <dbReference type="Proteomes" id="UP000809621"/>
    </source>
</evidence>
<reference evidence="6 7" key="1">
    <citation type="submission" date="2021-02" db="EMBL/GenBank/DDBJ databases">
        <authorList>
            <person name="Park J.-S."/>
        </authorList>
    </citation>
    <scope>NUCLEOTIDE SEQUENCE [LARGE SCALE GENOMIC DNA]</scope>
    <source>
        <strain evidence="6 7">188UL20-2</strain>
    </source>
</reference>
<proteinExistence type="inferred from homology"/>
<organism evidence="6 7">
    <name type="scientific">Vibrio ulleungensis</name>
    <dbReference type="NCBI Taxonomy" id="2807619"/>
    <lineage>
        <taxon>Bacteria</taxon>
        <taxon>Pseudomonadati</taxon>
        <taxon>Pseudomonadota</taxon>
        <taxon>Gammaproteobacteria</taxon>
        <taxon>Vibrionales</taxon>
        <taxon>Vibrionaceae</taxon>
        <taxon>Vibrio</taxon>
    </lineage>
</organism>
<evidence type="ECO:0000259" key="5">
    <source>
        <dbReference type="Pfam" id="PF03968"/>
    </source>
</evidence>
<comment type="function">
    <text evidence="4">Involved in the assembly of lipopolysaccharide (LPS). Required for the translocation of LPS from the inner membrane to the outer membrane. May form a bridge between the inner membrane and the outer membrane, via interactions with LptC and LptD, thereby facilitating LPS transfer across the periplasm.</text>
</comment>
<evidence type="ECO:0000256" key="2">
    <source>
        <dbReference type="ARBA" id="ARBA00022729"/>
    </source>
</evidence>
<dbReference type="EMBL" id="JAFEUM010000007">
    <property type="protein sequence ID" value="MBM7038005.1"/>
    <property type="molecule type" value="Genomic_DNA"/>
</dbReference>
<dbReference type="PANTHER" id="PTHR36504">
    <property type="entry name" value="LIPOPOLYSACCHARIDE EXPORT SYSTEM PROTEIN LPTA"/>
    <property type="match status" value="1"/>
</dbReference>
<dbReference type="NCBIfam" id="TIGR03002">
    <property type="entry name" value="outer_YhbN_LptA"/>
    <property type="match status" value="1"/>
</dbReference>
<comment type="caution">
    <text evidence="6">The sequence shown here is derived from an EMBL/GenBank/DDBJ whole genome shotgun (WGS) entry which is preliminary data.</text>
</comment>
<dbReference type="InterPro" id="IPR005653">
    <property type="entry name" value="OstA-like_N"/>
</dbReference>
<gene>
    <name evidence="4 6" type="primary">lptA</name>
    <name evidence="6" type="ORF">JQC93_16545</name>
</gene>
<evidence type="ECO:0000256" key="4">
    <source>
        <dbReference type="HAMAP-Rule" id="MF_01914"/>
    </source>
</evidence>
<feature type="signal peptide" evidence="4">
    <location>
        <begin position="1"/>
        <end position="19"/>
    </location>
</feature>
<dbReference type="RefSeq" id="WP_205159491.1">
    <property type="nucleotide sequence ID" value="NZ_JAFEUM010000007.1"/>
</dbReference>
<feature type="chain" id="PRO_5044921359" description="Lipopolysaccharide export system protein LptA" evidence="4">
    <location>
        <begin position="20"/>
        <end position="164"/>
    </location>
</feature>
<dbReference type="InterPro" id="IPR014340">
    <property type="entry name" value="LptA"/>
</dbReference>
<evidence type="ECO:0000256" key="1">
    <source>
        <dbReference type="ARBA" id="ARBA00022448"/>
    </source>
</evidence>
<evidence type="ECO:0000256" key="3">
    <source>
        <dbReference type="ARBA" id="ARBA00022764"/>
    </source>
</evidence>
<comment type="similarity">
    <text evidence="4">Belongs to the LptA family.</text>
</comment>
<accession>A0ABS2HKJ1</accession>
<protein>
    <recommendedName>
        <fullName evidence="4">Lipopolysaccharide export system protein LptA</fullName>
    </recommendedName>
</protein>
<dbReference type="Proteomes" id="UP000809621">
    <property type="component" value="Unassembled WGS sequence"/>
</dbReference>
<keyword evidence="1 4" id="KW-0813">Transport</keyword>
<dbReference type="Gene3D" id="2.60.450.10">
    <property type="entry name" value="Lipopolysaccharide (LPS) transport protein A like domain"/>
    <property type="match status" value="1"/>
</dbReference>
<sequence length="164" mass="17989" precursor="true">MKSLLKAALLCLISTGAFALSSDSEQPVYIDSDSQKLDMKSNEVTFEGDVKLVQGSIELEADKVIVVRDAETGTITSIQSFGEPTTFRQETDEGKELRGQALELFYSMSNNQLLMTKQAQLMQDDSVIKGETIRYQIDTETMLADGGNGNRVSTVLQPQAQKGQ</sequence>
<keyword evidence="2 4" id="KW-0732">Signal</keyword>
<feature type="domain" description="Organic solvent tolerance-like N-terminal" evidence="5">
    <location>
        <begin position="29"/>
        <end position="140"/>
    </location>
</feature>
<keyword evidence="7" id="KW-1185">Reference proteome</keyword>
<dbReference type="HAMAP" id="MF_01914">
    <property type="entry name" value="LPS_assembly_LptA"/>
    <property type="match status" value="1"/>
</dbReference>
<dbReference type="InterPro" id="IPR052037">
    <property type="entry name" value="LPS_export_LptA"/>
</dbReference>
<dbReference type="Pfam" id="PF03968">
    <property type="entry name" value="LptD_N"/>
    <property type="match status" value="1"/>
</dbReference>